<sequence>MANPHEQEVPDYTSIEYTDAHAMFTADGKSDAEATLILTNVWLFNNAHTCQLWDRQQEALEEARLTESTCLTELKEQEKATREEEEELARHEEHKKYKNKYVPILKTPLSDAPIFTLCCYANAKTCSGDYCPLFYYTNKGHGNNFSLPDLDNGSSHSV</sequence>
<gene>
    <name evidence="1" type="ORF">PAXRUDRAFT_148135</name>
</gene>
<dbReference type="OrthoDB" id="2688210at2759"/>
<dbReference type="AlphaFoldDB" id="A0A0D0D5S6"/>
<protein>
    <submittedName>
        <fullName evidence="1">Uncharacterized protein</fullName>
    </submittedName>
</protein>
<accession>A0A0D0D5S6</accession>
<name>A0A0D0D5S6_9AGAM</name>
<keyword evidence="2" id="KW-1185">Reference proteome</keyword>
<dbReference type="HOGENOM" id="CLU_052398_3_1_1"/>
<dbReference type="Proteomes" id="UP000054538">
    <property type="component" value="Unassembled WGS sequence"/>
</dbReference>
<reference evidence="1 2" key="1">
    <citation type="submission" date="2014-04" db="EMBL/GenBank/DDBJ databases">
        <authorList>
            <consortium name="DOE Joint Genome Institute"/>
            <person name="Kuo A."/>
            <person name="Kohler A."/>
            <person name="Jargeat P."/>
            <person name="Nagy L.G."/>
            <person name="Floudas D."/>
            <person name="Copeland A."/>
            <person name="Barry K.W."/>
            <person name="Cichocki N."/>
            <person name="Veneault-Fourrey C."/>
            <person name="LaButti K."/>
            <person name="Lindquist E.A."/>
            <person name="Lipzen A."/>
            <person name="Lundell T."/>
            <person name="Morin E."/>
            <person name="Murat C."/>
            <person name="Sun H."/>
            <person name="Tunlid A."/>
            <person name="Henrissat B."/>
            <person name="Grigoriev I.V."/>
            <person name="Hibbett D.S."/>
            <person name="Martin F."/>
            <person name="Nordberg H.P."/>
            <person name="Cantor M.N."/>
            <person name="Hua S.X."/>
        </authorList>
    </citation>
    <scope>NUCLEOTIDE SEQUENCE [LARGE SCALE GENOMIC DNA]</scope>
    <source>
        <strain evidence="1 2">Ve08.2h10</strain>
    </source>
</reference>
<organism evidence="1 2">
    <name type="scientific">Paxillus rubicundulus Ve08.2h10</name>
    <dbReference type="NCBI Taxonomy" id="930991"/>
    <lineage>
        <taxon>Eukaryota</taxon>
        <taxon>Fungi</taxon>
        <taxon>Dikarya</taxon>
        <taxon>Basidiomycota</taxon>
        <taxon>Agaricomycotina</taxon>
        <taxon>Agaricomycetes</taxon>
        <taxon>Agaricomycetidae</taxon>
        <taxon>Boletales</taxon>
        <taxon>Paxilineae</taxon>
        <taxon>Paxillaceae</taxon>
        <taxon>Paxillus</taxon>
    </lineage>
</organism>
<dbReference type="EMBL" id="KN825319">
    <property type="protein sequence ID" value="KIK92062.1"/>
    <property type="molecule type" value="Genomic_DNA"/>
</dbReference>
<reference evidence="2" key="2">
    <citation type="submission" date="2015-01" db="EMBL/GenBank/DDBJ databases">
        <title>Evolutionary Origins and Diversification of the Mycorrhizal Mutualists.</title>
        <authorList>
            <consortium name="DOE Joint Genome Institute"/>
            <consortium name="Mycorrhizal Genomics Consortium"/>
            <person name="Kohler A."/>
            <person name="Kuo A."/>
            <person name="Nagy L.G."/>
            <person name="Floudas D."/>
            <person name="Copeland A."/>
            <person name="Barry K.W."/>
            <person name="Cichocki N."/>
            <person name="Veneault-Fourrey C."/>
            <person name="LaButti K."/>
            <person name="Lindquist E.A."/>
            <person name="Lipzen A."/>
            <person name="Lundell T."/>
            <person name="Morin E."/>
            <person name="Murat C."/>
            <person name="Riley R."/>
            <person name="Ohm R."/>
            <person name="Sun H."/>
            <person name="Tunlid A."/>
            <person name="Henrissat B."/>
            <person name="Grigoriev I.V."/>
            <person name="Hibbett D.S."/>
            <person name="Martin F."/>
        </authorList>
    </citation>
    <scope>NUCLEOTIDE SEQUENCE [LARGE SCALE GENOMIC DNA]</scope>
    <source>
        <strain evidence="2">Ve08.2h10</strain>
    </source>
</reference>
<evidence type="ECO:0000313" key="2">
    <source>
        <dbReference type="Proteomes" id="UP000054538"/>
    </source>
</evidence>
<dbReference type="InParanoid" id="A0A0D0D5S6"/>
<proteinExistence type="predicted"/>
<evidence type="ECO:0000313" key="1">
    <source>
        <dbReference type="EMBL" id="KIK92062.1"/>
    </source>
</evidence>